<name>A0A6M0RFX7_9CYAN</name>
<dbReference type="AlphaFoldDB" id="A0A6M0RFX7"/>
<dbReference type="InterPro" id="IPR014951">
    <property type="entry name" value="DUF1822"/>
</dbReference>
<proteinExistence type="predicted"/>
<dbReference type="EMBL" id="QXHD01000004">
    <property type="protein sequence ID" value="NEZ55128.1"/>
    <property type="molecule type" value="Genomic_DNA"/>
</dbReference>
<dbReference type="Proteomes" id="UP000481033">
    <property type="component" value="Unassembled WGS sequence"/>
</dbReference>
<accession>A0A6M0RFX7</accession>
<evidence type="ECO:0000313" key="2">
    <source>
        <dbReference type="Proteomes" id="UP000481033"/>
    </source>
</evidence>
<dbReference type="RefSeq" id="WP_163696889.1">
    <property type="nucleotide sequence ID" value="NZ_QXHD01000004.1"/>
</dbReference>
<evidence type="ECO:0000313" key="1">
    <source>
        <dbReference type="EMBL" id="NEZ55128.1"/>
    </source>
</evidence>
<keyword evidence="2" id="KW-1185">Reference proteome</keyword>
<protein>
    <submittedName>
        <fullName evidence="1">DUF1822 family protein</fullName>
    </submittedName>
</protein>
<dbReference type="Pfam" id="PF08852">
    <property type="entry name" value="DUF1822"/>
    <property type="match status" value="1"/>
</dbReference>
<gene>
    <name evidence="1" type="ORF">DXZ20_05440</name>
</gene>
<comment type="caution">
    <text evidence="1">The sequence shown here is derived from an EMBL/GenBank/DDBJ whole genome shotgun (WGS) entry which is preliminary data.</text>
</comment>
<reference evidence="1 2" key="1">
    <citation type="journal article" date="2020" name="Microb. Ecol.">
        <title>Ecogenomics of the Marine Benthic Filamentous Cyanobacterium Adonisia.</title>
        <authorList>
            <person name="Walter J.M."/>
            <person name="Coutinho F.H."/>
            <person name="Leomil L."/>
            <person name="Hargreaves P.I."/>
            <person name="Campeao M.E."/>
            <person name="Vieira V.V."/>
            <person name="Silva B.S."/>
            <person name="Fistarol G.O."/>
            <person name="Salomon P.S."/>
            <person name="Sawabe T."/>
            <person name="Mino S."/>
            <person name="Hosokawa M."/>
            <person name="Miyashita H."/>
            <person name="Maruyama F."/>
            <person name="van Verk M.C."/>
            <person name="Dutilh B.E."/>
            <person name="Thompson C.C."/>
            <person name="Thompson F.L."/>
        </authorList>
    </citation>
    <scope>NUCLEOTIDE SEQUENCE [LARGE SCALE GENOMIC DNA]</scope>
    <source>
        <strain evidence="1 2">CCMR0081</strain>
    </source>
</reference>
<organism evidence="1 2">
    <name type="scientific">Adonisia turfae CCMR0081</name>
    <dbReference type="NCBI Taxonomy" id="2292702"/>
    <lineage>
        <taxon>Bacteria</taxon>
        <taxon>Bacillati</taxon>
        <taxon>Cyanobacteriota</taxon>
        <taxon>Adonisia</taxon>
        <taxon>Adonisia turfae</taxon>
    </lineage>
</organism>
<sequence length="377" mass="42918">MSVLFDNPVQPVLEVPTDPIKWQHSTSISDPAARWRIYLHSLGLEALMSWFQEEFDQAVGSWPHAAPFDIWHVVEGLPLSLGNNRIVVILAETIDAAELRVPQEWVDLPGWSADYYIAAYVDVDEQHLVLWGYTTYGQLQFKSDYDPAERVYRLKEIDLVQDFSTFWVAQQMEQVQSSPIDMLPDLSATQAESLVQQLAHVPDPRLAINFSQWGALFSNDQWRQALYIKRQNATTVSIEDWLENIFEQGWQSLDVLLPQSQISRLRSDADGTAVLTCGKKIFLNTAPDDLLLMFSVDIEANKRRNIRIQLYPSSDTILPNNVMLALELSETGELLKSVKAGAHDDYIQIPPFRCSAGQRLRVHIQLAESTCQEDFIS</sequence>